<proteinExistence type="predicted"/>
<evidence type="ECO:0000313" key="2">
    <source>
        <dbReference type="Proteomes" id="UP000183567"/>
    </source>
</evidence>
<organism evidence="1 2">
    <name type="scientific">Rhizopogon vesiculosus</name>
    <dbReference type="NCBI Taxonomy" id="180088"/>
    <lineage>
        <taxon>Eukaryota</taxon>
        <taxon>Fungi</taxon>
        <taxon>Dikarya</taxon>
        <taxon>Basidiomycota</taxon>
        <taxon>Agaricomycotina</taxon>
        <taxon>Agaricomycetes</taxon>
        <taxon>Agaricomycetidae</taxon>
        <taxon>Boletales</taxon>
        <taxon>Suillineae</taxon>
        <taxon>Rhizopogonaceae</taxon>
        <taxon>Rhizopogon</taxon>
    </lineage>
</organism>
<dbReference type="STRING" id="180088.A0A1J8QNC2"/>
<dbReference type="Gene3D" id="2.60.40.1180">
    <property type="entry name" value="Golgi alpha-mannosidase II"/>
    <property type="match status" value="1"/>
</dbReference>
<name>A0A1J8QNC2_9AGAM</name>
<dbReference type="OrthoDB" id="3255498at2759"/>
<gene>
    <name evidence="1" type="ORF">AZE42_07303</name>
</gene>
<sequence length="90" mass="10023">MIYETREGPYAVLVSLNAAGAAFGTAYVDNGISFPPVPKPRPHVPSCRGHVQDRERGWNEIQQKLDMITILGIHKPSQVPLRGQTVQEWT</sequence>
<comment type="caution">
    <text evidence="1">The sequence shown here is derived from an EMBL/GenBank/DDBJ whole genome shotgun (WGS) entry which is preliminary data.</text>
</comment>
<dbReference type="Proteomes" id="UP000183567">
    <property type="component" value="Unassembled WGS sequence"/>
</dbReference>
<dbReference type="InterPro" id="IPR013780">
    <property type="entry name" value="Glyco_hydro_b"/>
</dbReference>
<dbReference type="EMBL" id="LVVM01000172">
    <property type="protein sequence ID" value="OJA21371.1"/>
    <property type="molecule type" value="Genomic_DNA"/>
</dbReference>
<keyword evidence="2" id="KW-1185">Reference proteome</keyword>
<dbReference type="AlphaFoldDB" id="A0A1J8QNC2"/>
<protein>
    <submittedName>
        <fullName evidence="1">Uncharacterized protein</fullName>
    </submittedName>
</protein>
<evidence type="ECO:0000313" key="1">
    <source>
        <dbReference type="EMBL" id="OJA21371.1"/>
    </source>
</evidence>
<accession>A0A1J8QNC2</accession>
<reference evidence="1 2" key="1">
    <citation type="submission" date="2016-03" db="EMBL/GenBank/DDBJ databases">
        <title>Comparative genomics of the ectomycorrhizal sister species Rhizopogon vinicolor and Rhizopogon vesiculosus (Basidiomycota: Boletales) reveals a divergence of the mating type B locus.</title>
        <authorList>
            <person name="Mujic A.B."/>
            <person name="Kuo A."/>
            <person name="Tritt A."/>
            <person name="Lipzen A."/>
            <person name="Chen C."/>
            <person name="Johnson J."/>
            <person name="Sharma A."/>
            <person name="Barry K."/>
            <person name="Grigoriev I.V."/>
            <person name="Spatafora J.W."/>
        </authorList>
    </citation>
    <scope>NUCLEOTIDE SEQUENCE [LARGE SCALE GENOMIC DNA]</scope>
    <source>
        <strain evidence="1 2">AM-OR11-056</strain>
    </source>
</reference>